<feature type="domain" description="F-box" evidence="1">
    <location>
        <begin position="1"/>
        <end position="45"/>
    </location>
</feature>
<accession>A0AAD8J7S6</accession>
<dbReference type="Pfam" id="PF00646">
    <property type="entry name" value="F-box"/>
    <property type="match status" value="1"/>
</dbReference>
<dbReference type="InterPro" id="IPR050796">
    <property type="entry name" value="SCF_F-box_component"/>
</dbReference>
<reference evidence="2" key="2">
    <citation type="submission" date="2023-05" db="EMBL/GenBank/DDBJ databases">
        <authorList>
            <person name="Schelkunov M.I."/>
        </authorList>
    </citation>
    <scope>NUCLEOTIDE SEQUENCE</scope>
    <source>
        <strain evidence="2">Hsosn_3</strain>
        <tissue evidence="2">Leaf</tissue>
    </source>
</reference>
<gene>
    <name evidence="2" type="ORF">POM88_008736</name>
</gene>
<comment type="caution">
    <text evidence="2">The sequence shown here is derived from an EMBL/GenBank/DDBJ whole genome shotgun (WGS) entry which is preliminary data.</text>
</comment>
<dbReference type="InterPro" id="IPR013187">
    <property type="entry name" value="F-box-assoc_dom_typ3"/>
</dbReference>
<dbReference type="NCBIfam" id="TIGR01640">
    <property type="entry name" value="F_box_assoc_1"/>
    <property type="match status" value="1"/>
</dbReference>
<dbReference type="SMART" id="SM00256">
    <property type="entry name" value="FBOX"/>
    <property type="match status" value="1"/>
</dbReference>
<dbReference type="CDD" id="cd22157">
    <property type="entry name" value="F-box_AtFBW1-like"/>
    <property type="match status" value="1"/>
</dbReference>
<evidence type="ECO:0000259" key="1">
    <source>
        <dbReference type="PROSITE" id="PS50181"/>
    </source>
</evidence>
<evidence type="ECO:0000313" key="2">
    <source>
        <dbReference type="EMBL" id="KAK1398873.1"/>
    </source>
</evidence>
<dbReference type="SUPFAM" id="SSF81383">
    <property type="entry name" value="F-box domain"/>
    <property type="match status" value="1"/>
</dbReference>
<dbReference type="AlphaFoldDB" id="A0AAD8J7S6"/>
<sequence>MAGNLPEEMITQILIRVPVKSLLQCKSVCKPWLYTISNPHFIKSQLHHAVKASQYKPTLLDLLDPLPKLFPDIVNEDFLFFYEENYQLRLQLIFEALLDTNKHGFSLNKGFWYDSIADDYKVFRIMFVVSSGYILPPTVQVYSSNADSWTEFEPPNNMNDWADYYASRSSIAINGILYISTDNNLFSFDLKKEAFVLVPFPGLYQEKRSKIMEFQGCAAMVFESESGVALWTLDDVSAHNAWTKRFGIEVDSEWNMQLYCYLGAGQFYGKILINQNDLYGILYDYEKRETKYYLPGEDNILATLKYTETLVSLDGFLHVE</sequence>
<dbReference type="InterPro" id="IPR017451">
    <property type="entry name" value="F-box-assoc_interact_dom"/>
</dbReference>
<organism evidence="2 3">
    <name type="scientific">Heracleum sosnowskyi</name>
    <dbReference type="NCBI Taxonomy" id="360622"/>
    <lineage>
        <taxon>Eukaryota</taxon>
        <taxon>Viridiplantae</taxon>
        <taxon>Streptophyta</taxon>
        <taxon>Embryophyta</taxon>
        <taxon>Tracheophyta</taxon>
        <taxon>Spermatophyta</taxon>
        <taxon>Magnoliopsida</taxon>
        <taxon>eudicotyledons</taxon>
        <taxon>Gunneridae</taxon>
        <taxon>Pentapetalae</taxon>
        <taxon>asterids</taxon>
        <taxon>campanulids</taxon>
        <taxon>Apiales</taxon>
        <taxon>Apiaceae</taxon>
        <taxon>Apioideae</taxon>
        <taxon>apioid superclade</taxon>
        <taxon>Tordylieae</taxon>
        <taxon>Tordyliinae</taxon>
        <taxon>Heracleum</taxon>
    </lineage>
</organism>
<dbReference type="PROSITE" id="PS50181">
    <property type="entry name" value="FBOX"/>
    <property type="match status" value="1"/>
</dbReference>
<protein>
    <recommendedName>
        <fullName evidence="1">F-box domain-containing protein</fullName>
    </recommendedName>
</protein>
<dbReference type="InterPro" id="IPR036047">
    <property type="entry name" value="F-box-like_dom_sf"/>
</dbReference>
<dbReference type="Pfam" id="PF08268">
    <property type="entry name" value="FBA_3"/>
    <property type="match status" value="1"/>
</dbReference>
<dbReference type="PANTHER" id="PTHR31672:SF13">
    <property type="entry name" value="F-BOX PROTEIN CPR30-LIKE"/>
    <property type="match status" value="1"/>
</dbReference>
<name>A0AAD8J7S6_9APIA</name>
<reference evidence="2" key="1">
    <citation type="submission" date="2023-02" db="EMBL/GenBank/DDBJ databases">
        <title>Genome of toxic invasive species Heracleum sosnowskyi carries increased number of genes despite the absence of recent whole-genome duplications.</title>
        <authorList>
            <person name="Schelkunov M."/>
            <person name="Shtratnikova V."/>
            <person name="Makarenko M."/>
            <person name="Klepikova A."/>
            <person name="Omelchenko D."/>
            <person name="Novikova G."/>
            <person name="Obukhova E."/>
            <person name="Bogdanov V."/>
            <person name="Penin A."/>
            <person name="Logacheva M."/>
        </authorList>
    </citation>
    <scope>NUCLEOTIDE SEQUENCE</scope>
    <source>
        <strain evidence="2">Hsosn_3</strain>
        <tissue evidence="2">Leaf</tissue>
    </source>
</reference>
<proteinExistence type="predicted"/>
<dbReference type="Proteomes" id="UP001237642">
    <property type="component" value="Unassembled WGS sequence"/>
</dbReference>
<keyword evidence="3" id="KW-1185">Reference proteome</keyword>
<dbReference type="PANTHER" id="PTHR31672">
    <property type="entry name" value="BNACNNG10540D PROTEIN"/>
    <property type="match status" value="1"/>
</dbReference>
<dbReference type="EMBL" id="JAUIZM010000002">
    <property type="protein sequence ID" value="KAK1398873.1"/>
    <property type="molecule type" value="Genomic_DNA"/>
</dbReference>
<evidence type="ECO:0000313" key="3">
    <source>
        <dbReference type="Proteomes" id="UP001237642"/>
    </source>
</evidence>
<dbReference type="Gene3D" id="1.20.1280.50">
    <property type="match status" value="1"/>
</dbReference>
<dbReference type="InterPro" id="IPR001810">
    <property type="entry name" value="F-box_dom"/>
</dbReference>